<dbReference type="CDD" id="cd00267">
    <property type="entry name" value="ABC_ATPase"/>
    <property type="match status" value="1"/>
</dbReference>
<evidence type="ECO:0000256" key="7">
    <source>
        <dbReference type="ARBA" id="ARBA00022741"/>
    </source>
</evidence>
<keyword evidence="4" id="KW-0963">Cytoplasm</keyword>
<dbReference type="GO" id="GO:0008569">
    <property type="term" value="F:minus-end-directed microtubule motor activity"/>
    <property type="evidence" value="ECO:0007669"/>
    <property type="project" value="InterPro"/>
</dbReference>
<dbReference type="InterPro" id="IPR043160">
    <property type="entry name" value="Dynein_C_barrel"/>
</dbReference>
<feature type="domain" description="AAA+ ATPase" evidence="15">
    <location>
        <begin position="1425"/>
        <end position="1566"/>
    </location>
</feature>
<evidence type="ECO:0000313" key="17">
    <source>
        <dbReference type="Proteomes" id="UP000092444"/>
    </source>
</evidence>
<dbReference type="PhylomeDB" id="A0A1B0GAG0"/>
<dbReference type="Pfam" id="PF12774">
    <property type="entry name" value="AAA_6"/>
    <property type="match status" value="1"/>
</dbReference>
<evidence type="ECO:0000256" key="10">
    <source>
        <dbReference type="ARBA" id="ARBA00023054"/>
    </source>
</evidence>
<dbReference type="EnsemblMetazoa" id="GMOY010295-RA">
    <property type="protein sequence ID" value="GMOY010295-PA"/>
    <property type="gene ID" value="GMOY010295"/>
</dbReference>
<dbReference type="GO" id="GO:0000070">
    <property type="term" value="P:mitotic sister chromatid segregation"/>
    <property type="evidence" value="ECO:0007669"/>
    <property type="project" value="UniProtKB-ARBA"/>
</dbReference>
<dbReference type="Pfam" id="PF12780">
    <property type="entry name" value="AAA_8"/>
    <property type="match status" value="1"/>
</dbReference>
<dbReference type="Pfam" id="PF12775">
    <property type="entry name" value="AAA_7"/>
    <property type="match status" value="1"/>
</dbReference>
<dbReference type="Gene3D" id="1.20.58.1120">
    <property type="match status" value="1"/>
</dbReference>
<dbReference type="Gene3D" id="3.40.50.300">
    <property type="entry name" value="P-loop containing nucleotide triphosphate hydrolases"/>
    <property type="match status" value="6"/>
</dbReference>
<dbReference type="Proteomes" id="UP000092444">
    <property type="component" value="Unassembled WGS sequence"/>
</dbReference>
<dbReference type="STRING" id="37546.A0A1B0GAG0"/>
<dbReference type="SUPFAM" id="SSF52540">
    <property type="entry name" value="P-loop containing nucleoside triphosphate hydrolases"/>
    <property type="match status" value="3"/>
</dbReference>
<dbReference type="FunFam" id="3.40.50.300:FF:000996">
    <property type="entry name" value="Cytoplasmic dynein heavy chain"/>
    <property type="match status" value="1"/>
</dbReference>
<dbReference type="InterPro" id="IPR043157">
    <property type="entry name" value="Dynein_AAA1S"/>
</dbReference>
<keyword evidence="6" id="KW-0677">Repeat</keyword>
<dbReference type="PANTHER" id="PTHR45703:SF22">
    <property type="entry name" value="DYNEIN CYTOPLASMIC 2 HEAVY CHAIN 1"/>
    <property type="match status" value="1"/>
</dbReference>
<feature type="domain" description="AAA+ ATPase" evidence="15">
    <location>
        <begin position="2040"/>
        <end position="2248"/>
    </location>
</feature>
<dbReference type="GO" id="GO:1902850">
    <property type="term" value="P:microtubule cytoskeleton organization involved in mitosis"/>
    <property type="evidence" value="ECO:0007669"/>
    <property type="project" value="UniProtKB-ARBA"/>
</dbReference>
<evidence type="ECO:0000256" key="12">
    <source>
        <dbReference type="ARBA" id="ARBA00023212"/>
    </source>
</evidence>
<proteinExistence type="inferred from homology"/>
<dbReference type="InterPro" id="IPR026983">
    <property type="entry name" value="DHC"/>
</dbReference>
<evidence type="ECO:0000256" key="4">
    <source>
        <dbReference type="ARBA" id="ARBA00022490"/>
    </source>
</evidence>
<dbReference type="Gene3D" id="3.10.490.20">
    <property type="match status" value="1"/>
</dbReference>
<dbReference type="GO" id="GO:0051959">
    <property type="term" value="F:dynein light intermediate chain binding"/>
    <property type="evidence" value="ECO:0007669"/>
    <property type="project" value="InterPro"/>
</dbReference>
<evidence type="ECO:0000256" key="3">
    <source>
        <dbReference type="ARBA" id="ARBA00022197"/>
    </source>
</evidence>
<dbReference type="InterPro" id="IPR035699">
    <property type="entry name" value="AAA_6"/>
</dbReference>
<feature type="region of interest" description="Disordered" evidence="14">
    <location>
        <begin position="2158"/>
        <end position="2194"/>
    </location>
</feature>
<dbReference type="SMART" id="SM00382">
    <property type="entry name" value="AAA"/>
    <property type="match status" value="2"/>
</dbReference>
<dbReference type="Gene3D" id="1.10.8.710">
    <property type="match status" value="1"/>
</dbReference>
<dbReference type="GO" id="GO:0030473">
    <property type="term" value="P:nuclear migration along microtubule"/>
    <property type="evidence" value="ECO:0007669"/>
    <property type="project" value="UniProtKB-ARBA"/>
</dbReference>
<dbReference type="Pfam" id="PF08393">
    <property type="entry name" value="DHC_N2"/>
    <property type="match status" value="1"/>
</dbReference>
<evidence type="ECO:0000256" key="6">
    <source>
        <dbReference type="ARBA" id="ARBA00022737"/>
    </source>
</evidence>
<protein>
    <recommendedName>
        <fullName evidence="3">Dynein heavy chain, cytoplasmic</fullName>
    </recommendedName>
</protein>
<accession>A0A1B0GAG0</accession>
<feature type="compositionally biased region" description="Low complexity" evidence="14">
    <location>
        <begin position="2158"/>
        <end position="2172"/>
    </location>
</feature>
<dbReference type="PANTHER" id="PTHR45703">
    <property type="entry name" value="DYNEIN HEAVY CHAIN"/>
    <property type="match status" value="1"/>
</dbReference>
<evidence type="ECO:0000256" key="8">
    <source>
        <dbReference type="ARBA" id="ARBA00022840"/>
    </source>
</evidence>
<keyword evidence="12" id="KW-0206">Cytoskeleton</keyword>
<dbReference type="FunFam" id="1.20.920.20:FF:000002">
    <property type="entry name" value="Cytoplasmic dynein 1 heavy chain"/>
    <property type="match status" value="1"/>
</dbReference>
<dbReference type="Pfam" id="PF18198">
    <property type="entry name" value="AAA_lid_11"/>
    <property type="match status" value="1"/>
</dbReference>
<keyword evidence="5" id="KW-0493">Microtubule</keyword>
<dbReference type="InterPro" id="IPR024743">
    <property type="entry name" value="Dynein_HC_stalk"/>
</dbReference>
<evidence type="ECO:0000256" key="5">
    <source>
        <dbReference type="ARBA" id="ARBA00022701"/>
    </source>
</evidence>
<feature type="coiled-coil region" evidence="13">
    <location>
        <begin position="2614"/>
        <end position="2680"/>
    </location>
</feature>
<keyword evidence="11" id="KW-0505">Motor protein</keyword>
<feature type="compositionally biased region" description="Low complexity" evidence="14">
    <location>
        <begin position="2181"/>
        <end position="2194"/>
    </location>
</feature>
<organism evidence="16 17">
    <name type="scientific">Glossina morsitans morsitans</name>
    <name type="common">Savannah tsetse fly</name>
    <dbReference type="NCBI Taxonomy" id="37546"/>
    <lineage>
        <taxon>Eukaryota</taxon>
        <taxon>Metazoa</taxon>
        <taxon>Ecdysozoa</taxon>
        <taxon>Arthropoda</taxon>
        <taxon>Hexapoda</taxon>
        <taxon>Insecta</taxon>
        <taxon>Pterygota</taxon>
        <taxon>Neoptera</taxon>
        <taxon>Endopterygota</taxon>
        <taxon>Diptera</taxon>
        <taxon>Brachycera</taxon>
        <taxon>Muscomorpha</taxon>
        <taxon>Hippoboscoidea</taxon>
        <taxon>Glossinidae</taxon>
        <taxon>Glossina</taxon>
    </lineage>
</organism>
<dbReference type="InterPro" id="IPR042228">
    <property type="entry name" value="Dynein_linker_3"/>
</dbReference>
<dbReference type="GO" id="GO:0045505">
    <property type="term" value="F:dynein intermediate chain binding"/>
    <property type="evidence" value="ECO:0007669"/>
    <property type="project" value="InterPro"/>
</dbReference>
<dbReference type="InterPro" id="IPR041658">
    <property type="entry name" value="AAA_lid_11"/>
</dbReference>
<keyword evidence="7" id="KW-0547">Nucleotide-binding</keyword>
<evidence type="ECO:0000256" key="2">
    <source>
        <dbReference type="ARBA" id="ARBA00008887"/>
    </source>
</evidence>
<feature type="coiled-coil region" evidence="13">
    <location>
        <begin position="770"/>
        <end position="804"/>
    </location>
</feature>
<dbReference type="FunFam" id="3.20.180.20:FF:000002">
    <property type="entry name" value="Cytoplasmic dynein heavy chain 1"/>
    <property type="match status" value="1"/>
</dbReference>
<dbReference type="GO" id="GO:0005524">
    <property type="term" value="F:ATP binding"/>
    <property type="evidence" value="ECO:0007669"/>
    <property type="project" value="UniProtKB-KW"/>
</dbReference>
<dbReference type="VEuPathDB" id="VectorBase:GMOY010295"/>
<name>A0A1B0GAG0_GLOMM</name>
<dbReference type="GO" id="GO:0030286">
    <property type="term" value="C:dynein complex"/>
    <property type="evidence" value="ECO:0007669"/>
    <property type="project" value="UniProtKB-KW"/>
</dbReference>
<dbReference type="InterPro" id="IPR013602">
    <property type="entry name" value="Dynein_heavy_linker"/>
</dbReference>
<dbReference type="Pfam" id="PF12777">
    <property type="entry name" value="MT"/>
    <property type="match status" value="1"/>
</dbReference>
<keyword evidence="17" id="KW-1185">Reference proteome</keyword>
<evidence type="ECO:0000256" key="1">
    <source>
        <dbReference type="ARBA" id="ARBA00004245"/>
    </source>
</evidence>
<evidence type="ECO:0000256" key="11">
    <source>
        <dbReference type="ARBA" id="ARBA00023175"/>
    </source>
</evidence>
<comment type="subcellular location">
    <subcellularLocation>
        <location evidence="1">Cytoplasm</location>
        <location evidence="1">Cytoskeleton</location>
    </subcellularLocation>
</comment>
<dbReference type="Pfam" id="PF03028">
    <property type="entry name" value="Dynein_heavy"/>
    <property type="match status" value="1"/>
</dbReference>
<dbReference type="Gene3D" id="1.10.287.2620">
    <property type="match status" value="1"/>
</dbReference>
<sequence length="3949" mass="451971">MKPTGGVYSKSDANVTYGDQLMQICLDPLPKEDVWNINNSHVTNLMSQLLDTADSWLQLCDSLTRLFWPNYAKHPWIGETHLPKGVQLLKERILEMRNIKNLYKQISFLLNDYETEEIMRTESPFKNFNIFETSASGQTKWNKALQRFDQLLEPIDERIGNALKVQLSQHLTNPRQVIFIFSKYETLIQRPTVLELLTIEREQFVQSLHILLQDLRKAMGDTNTEPDTGHLSVICNECRWLKVVQHEIQEIEKVSHLINDREGFDIINKATQEIKEETESLLRTNFEIWCGQCTTAMKSGELNLRDDQPVVKFEKEGRQLMRVTFNPQLITFCQDVREFTNLHFNVPSELLTAAKHASKYICFARRLQQIATFHNTIGDRMIPCQRPIMLKNAMELAKLVHSETVAWIDEDAVQRYVSTLQEAVSKLSSDNALLVGYHEQAKRTVVKLMNTDLINQSQIWKEEMRHLRELIASLERQGFTNLEAFKLHWDHQLYKVLEYQYILGLVDMNNKLPDIHVKIAFRQRQLCFIPPEEEIQEKYFSQLSRFIERPCGFRGLSDKSSELFKAMVENNRQYLGPLYKRAGELFDKLDKFKQLWWSWVALGSVDIEELCGIHLQKAKDWDRNFHQCKHYGQKIAKIQNTEESIDCIVIDILPLRCDIELLSRRYWEALSGSLKTSILADVSVIKEFLQNASQFVQNVAIDEASITESSIRYENIMTELPKISEILEVVKAKDKCLAGWCKERVTSLVNILVEWEKLQPMLSNHSVILQRQVEMIKDQAQTQMENLRNEAEKFELRWESTVAELAANDEASLDMFKERRNYWQQILDKKSRLEEECKKFNMIFTEEQLRVFHDIDNIVKEQSKEWLIYNEYLNELHDILKEEWSIYRHRPYVLNEFITKWEGCVQNSIDLSSKRIRQNVELLQSCLPLLQQLQADSLTERHWLQIFALTKQGTHESVHSFTLKELLMDPMLLLQNANEISQIVRQASSEQIVRQALNELDQWSVISNLKLISHQDTFGNSLYLIKDYQEILNKICDNQSLLQSAKNSSAFGAFSDQAELWESRLNSLEVILTSLNQAQRRWVYLEPVFGSGTLRNEEALFKRIDKDFRYIMREIQMDPKIMSLIKINNISTIVKSLESQLTRCQNNLMSYIMEKRNSFPRFYFLGDDDLLEILGQASKDPEIIQKHIKKLFPGCHSLQIVHGSKTDGKTSYVIQALQSAEGDVITLKQPVEMTGSIENWLNNLVTNIQHTLKRQMIECMSSYPVDGFNEKLLQQYVMQVLSTTRAIEFTKQTEKSIQSMSLQKLQKQLNAEISKYVEWKRESKDNLLQIKLRCILFDLAHYVTVVEQLIQQQVVQLNDWHWLAQLRFYMSDESVSSNGRVLVRMVYAEFEYSYEYLGNPNKLVSTRLTHKCYLILTQAMNMGLGGNPFGPAGTGKTECVKALGALLGRLVLVFNCDEVCGQNIDTDSMALILTGLARCGAWGCFDEFNRLQEATLSTISMLIQPIQSALKEKSDSVQIAEKNVKLNNHCGIFVTLNPAGADYGGRQKLPGNIQALFRPIVMQQPEPQEIARVMLFVEGYQQADEIAERCVELFNMCAKILTNQRHYDWGLRELKTILLACGKELREHLATVTSKATDDVRDKEMLLVMRCLRTSIISKLTRQDVTRYDMLLQNVFPEIKNNTNIVSTASCIQQAIRDAFKPLNLCINEQQVSKAVQLHEQLQKRMGVVVMGPPGCGKSTLLTLLRYALTSISFDGHKQVRVHTISPKSMTRLQLLGHLDADTRQWYDGVLTHTAVTVNTEPNHIHSWIVCDGSVDPEWIEALNSVLDDNKLLTLPSGWRIQFGNNVNFVFETDDLRHASPATISRMGIVNMNYEDYPLKSIMNYNITTFEFPDLLQSLIEEIYEPAILWIEKEYLHCMPGLARAGMMRTLMLKLRACGGPDLCIQSREQFTVNACQAALGFLPSERHNEFANWLFEKANVYITANANHKAEMCYFSKANNSIQMYESDEQHNEHEQLVQTAAVKMYLDNIHVLLEAPAASNSFLLVGPAGAAKTLLMRYAVQEMNGYDLVVINCSAQMTPAYVLHCVKQNCIAVSGVRGREYKPRQQRLVVFLKNLDLCYVDTWQCNAIVELLQQIVQRQGFYNVTDYTTAPTRTTSTTAAGAATTTTTTTSSNIADKAANNASSRSNRGSGNINNNNNLEWINVSGLQICGSISETTASATANATLLKIAPRYLAINHQVRIANPSPADMLTVLQHSLEALLVGQSGNGRSAAHFKGFTSQTVQYIAEGLMDFYTKKIYFVPKSLQIGSRLQTLQHDEWLEEVQKQITICNSENLVIDAPLTRELLEQTAKVVRLLARPQTHVLLVGSAGSRQFDSIYIAATMQQAKVHLLQANSGSYGLQEFYNDFKLAMQMAALDNQCTCLVVEHFWLNYAPQILKPIEALLEESETLDLFGDDLESLASSLKPNAQLEGYQESMASYFMKRVHQNLHIIICLDSASPKINEYFNNYPALQRKMELLFIKPTSQNTYASLPKKYIENLSEMCTTANNKVSIPRHFNEILDHFLNQGPPLRFYQLIKSYYFIYGKFNGDINKRLEKLQLGVDKLSAAYALVDSLKLNAAQQEEALDEKRQLANEALEMISATMRNANEQKSSMLELKQQTQISNEKLKQRQKEIRDELAEVEPILAEASAAVGQIKSEALSEVRSLRAPPDAIRDILEGVLRLMGIRDTSWNSMKTFLAKRGVKEDIRSLDPSRISPENSEAVQKLLNAKADSFVMKNAKRASTAAAPLAAWVKASVRYSKVIQSIKPLEREQAELQKNLQVAESEMQSLLSGLDDVDNRVKQLSAKLNAHTQEAVMLELKLEEARSRLQAAETLVQQLSAEYKTWNTQLEEYKETQKNLDTKSLMVALALNYLAHQPLQERSSTLNEITSELQLKEIFDLRKSLITEQEQIIWESMGLARDAQILENAALLIQILDLPYTSLSTPLLIDPTGTAVTWLKEYLQSQELAHELTTQNNPRLMYTLELAIRFGKILIIQDCQELRPTLLQVIMNRIYMKFNKRQLELGSKLIDLHENFQLVLVATNPKLSIAAETKAYITCLPFTVTAVGLTDQLMSDAIVKKDPSLEEKRIGLLRNEGTLLKQRIELEDKLLEELSNAQGDILKNEKLLKTLQELVRETFQYLARAISRDRHLTLALFISRTAFKQRIRSQDWELFVTNFAAAADFSASSENRRSQIMADVFNKEAVAKLETWLQVQPELEGKLQLHNTNKWRNFVEAKSEELPVDNLTNFDKLLLVQILRSDLIARYMRLTTEELLGLTLEAIQQPTVEQLVTESSSNKPIIMVTQTENDPSFEIIALVSRLRGKDKYEEISIGRGMEKKALEIVKRAAESGKWVCIKNFHLVPDWLFELNKELDDFKKSEDFRLWLICESTQGFNEAIIYKYVKVLYECPSSIKQKAKKMLQNYAIAEQDRFILKEGKLMKIRVVLFLLLAVLQERRRFIPQGWSQRYEFGESDLNTALTLLKWLDSLTVNNRCDWRIIQKLTENIAFGGRINNSRDLKVLQKYLEEFLKNDSLSNRWAPFDGKVIIPTSQQWSDYGNALAKLPAQDEPHIFKLSRKSNTSREIDYAKSVLKELRVFHFGASSSDGENLQKIEQQIKPLLNLWKKLAGNNTLKKTVEEFHEIIDKSSQPWLVFISTELKLAANGYHSIHSTLGQVYNDLKSRQLYANNVTLRTLANNQVPLSWQRIWSGPSTALDYLKAFMLRAQASESRFKTNQNSQFIDEIDLATVYNCDTLLAALKLKISKSLNKSCKHLIMESLVLSPSYAPPNRSEASHTQHLLIKPLLVNGAVFINDSLVIASASNSGSKQRESEQSPEFLISFKENNKKNEENLSYSSRAQTNKGGFIKLPLYNNVRRETLLCELDVPTNESADTVLLSGAALIVADY</sequence>
<dbReference type="GO" id="GO:0005938">
    <property type="term" value="C:cell cortex"/>
    <property type="evidence" value="ECO:0007669"/>
    <property type="project" value="UniProtKB-ARBA"/>
</dbReference>
<dbReference type="Gene3D" id="1.10.8.720">
    <property type="entry name" value="Region D6 of dynein motor"/>
    <property type="match status" value="1"/>
</dbReference>
<evidence type="ECO:0000259" key="15">
    <source>
        <dbReference type="SMART" id="SM00382"/>
    </source>
</evidence>
<keyword evidence="8" id="KW-0067">ATP-binding</keyword>
<dbReference type="Pfam" id="PF12781">
    <property type="entry name" value="AAA_9"/>
    <property type="match status" value="1"/>
</dbReference>
<dbReference type="Gene3D" id="6.10.140.1060">
    <property type="match status" value="1"/>
</dbReference>
<dbReference type="InterPro" id="IPR042222">
    <property type="entry name" value="Dynein_2_N"/>
</dbReference>
<dbReference type="GO" id="GO:0000235">
    <property type="term" value="C:astral microtubule"/>
    <property type="evidence" value="ECO:0007669"/>
    <property type="project" value="UniProtKB-ARBA"/>
</dbReference>
<dbReference type="Gene3D" id="1.20.920.20">
    <property type="match status" value="1"/>
</dbReference>
<dbReference type="Gene3D" id="3.20.180.20">
    <property type="entry name" value="Dynein heavy chain, N-terminal domain 2"/>
    <property type="match status" value="1"/>
</dbReference>
<dbReference type="InterPro" id="IPR042219">
    <property type="entry name" value="AAA_lid_11_sf"/>
</dbReference>
<dbReference type="InterPro" id="IPR004273">
    <property type="entry name" value="Dynein_heavy_D6_P-loop"/>
</dbReference>
<evidence type="ECO:0000313" key="16">
    <source>
        <dbReference type="EnsemblMetazoa" id="GMOY010295-PA"/>
    </source>
</evidence>
<comment type="similarity">
    <text evidence="2">Belongs to the dynein heavy chain family.</text>
</comment>
<dbReference type="InterPro" id="IPR035706">
    <property type="entry name" value="AAA_9"/>
</dbReference>
<dbReference type="InterPro" id="IPR024317">
    <property type="entry name" value="Dynein_heavy_chain_D4_dom"/>
</dbReference>
<dbReference type="InterPro" id="IPR003593">
    <property type="entry name" value="AAA+_ATPase"/>
</dbReference>
<dbReference type="EMBL" id="CCAG010000951">
    <property type="status" value="NOT_ANNOTATED_CDS"/>
    <property type="molecule type" value="Genomic_DNA"/>
</dbReference>
<keyword evidence="10 13" id="KW-0175">Coiled coil</keyword>
<feature type="coiled-coil region" evidence="13">
    <location>
        <begin position="2809"/>
        <end position="2906"/>
    </location>
</feature>
<dbReference type="InterPro" id="IPR027417">
    <property type="entry name" value="P-loop_NTPase"/>
</dbReference>
<keyword evidence="9" id="KW-0243">Dynein</keyword>
<evidence type="ECO:0000256" key="13">
    <source>
        <dbReference type="SAM" id="Coils"/>
    </source>
</evidence>
<dbReference type="Gene3D" id="1.20.140.100">
    <property type="entry name" value="Dynein heavy chain, N-terminal domain 2"/>
    <property type="match status" value="1"/>
</dbReference>
<evidence type="ECO:0000256" key="14">
    <source>
        <dbReference type="SAM" id="MobiDB-lite"/>
    </source>
</evidence>
<evidence type="ECO:0000256" key="9">
    <source>
        <dbReference type="ARBA" id="ARBA00023017"/>
    </source>
</evidence>
<reference evidence="16" key="1">
    <citation type="submission" date="2020-05" db="UniProtKB">
        <authorList>
            <consortium name="EnsemblMetazoa"/>
        </authorList>
    </citation>
    <scope>IDENTIFICATION</scope>
    <source>
        <strain evidence="16">Yale</strain>
    </source>
</reference>